<sequence>MSTTNNTVQLAVERYLNQRRRLGFELSFTGQQLMRFARYADARGHRGPLTLKLQLDWAREHVKRTGLVTWARRLEVVRPFAAYYRQFQPDTEIPDLHTFGPGHRRLAPHIYTRQEVCDLLEQAGRLPPLDGLRPATYRTLFGLIATVGLRLSEALNLRDGDVDLRRACLTVRHTKFNKSRCLPLHSSAVQALNEYRQLRDRRIETRADMPFFVSQSGCALPKRTVQDVFVQLRRQLAWQARGDYPHPRIQDLRHSFAVARLLRWYETGETVDHAVLWLCTYLGHASISDTYWYLSGTPELMAVVGAKFECFALEEVRHA</sequence>
<dbReference type="GO" id="GO:0003677">
    <property type="term" value="F:DNA binding"/>
    <property type="evidence" value="ECO:0007669"/>
    <property type="project" value="UniProtKB-KW"/>
</dbReference>
<dbReference type="Gene3D" id="1.10.443.10">
    <property type="entry name" value="Intergrase catalytic core"/>
    <property type="match status" value="1"/>
</dbReference>
<dbReference type="GO" id="GO:0006310">
    <property type="term" value="P:DNA recombination"/>
    <property type="evidence" value="ECO:0007669"/>
    <property type="project" value="UniProtKB-KW"/>
</dbReference>
<evidence type="ECO:0000313" key="7">
    <source>
        <dbReference type="Proteomes" id="UP000295294"/>
    </source>
</evidence>
<dbReference type="OrthoDB" id="662444at2"/>
<organism evidence="6 7">
    <name type="scientific">Cupriavidus oxalaticus</name>
    <dbReference type="NCBI Taxonomy" id="96344"/>
    <lineage>
        <taxon>Bacteria</taxon>
        <taxon>Pseudomonadati</taxon>
        <taxon>Pseudomonadota</taxon>
        <taxon>Betaproteobacteria</taxon>
        <taxon>Burkholderiales</taxon>
        <taxon>Burkholderiaceae</taxon>
        <taxon>Cupriavidus</taxon>
    </lineage>
</organism>
<dbReference type="AlphaFoldDB" id="A0A4P7LRE7"/>
<dbReference type="InterPro" id="IPR002104">
    <property type="entry name" value="Integrase_catalytic"/>
</dbReference>
<dbReference type="PANTHER" id="PTHR30349:SF41">
    <property type="entry name" value="INTEGRASE_RECOMBINASE PROTEIN MJ0367-RELATED"/>
    <property type="match status" value="1"/>
</dbReference>
<dbReference type="Proteomes" id="UP000295294">
    <property type="component" value="Plasmid unnamed4"/>
</dbReference>
<reference evidence="6 7" key="1">
    <citation type="submission" date="2019-03" db="EMBL/GenBank/DDBJ databases">
        <title>Efficiently degradation of phenoxyalkanoic acid herbicides by Cupriavidus oxalaticus strain X32.</title>
        <authorList>
            <person name="Sheng X."/>
        </authorList>
    </citation>
    <scope>NUCLEOTIDE SEQUENCE [LARGE SCALE GENOMIC DNA]</scope>
    <source>
        <strain evidence="6 7">X32</strain>
        <plasmid evidence="6 7">unnamed4</plasmid>
    </source>
</reference>
<keyword evidence="6" id="KW-0614">Plasmid</keyword>
<keyword evidence="3" id="KW-0238">DNA-binding</keyword>
<dbReference type="KEGG" id="cox:E0W60_34860"/>
<dbReference type="InterPro" id="IPR013762">
    <property type="entry name" value="Integrase-like_cat_sf"/>
</dbReference>
<dbReference type="PANTHER" id="PTHR30349">
    <property type="entry name" value="PHAGE INTEGRASE-RELATED"/>
    <property type="match status" value="1"/>
</dbReference>
<gene>
    <name evidence="6" type="ORF">E0W60_34860</name>
</gene>
<evidence type="ECO:0000256" key="3">
    <source>
        <dbReference type="ARBA" id="ARBA00023125"/>
    </source>
</evidence>
<evidence type="ECO:0000256" key="2">
    <source>
        <dbReference type="ARBA" id="ARBA00022908"/>
    </source>
</evidence>
<proteinExistence type="inferred from homology"/>
<dbReference type="EMBL" id="CP038639">
    <property type="protein sequence ID" value="QBY56233.1"/>
    <property type="molecule type" value="Genomic_DNA"/>
</dbReference>
<dbReference type="InterPro" id="IPR011010">
    <property type="entry name" value="DNA_brk_join_enz"/>
</dbReference>
<name>A0A4P7LRE7_9BURK</name>
<dbReference type="RefSeq" id="WP_135707396.1">
    <property type="nucleotide sequence ID" value="NZ_CP038639.1"/>
</dbReference>
<keyword evidence="2" id="KW-0229">DNA integration</keyword>
<keyword evidence="4" id="KW-0233">DNA recombination</keyword>
<evidence type="ECO:0000256" key="1">
    <source>
        <dbReference type="ARBA" id="ARBA00008857"/>
    </source>
</evidence>
<protein>
    <submittedName>
        <fullName evidence="6">Integrase</fullName>
    </submittedName>
</protein>
<accession>A0A4P7LRE7</accession>
<comment type="similarity">
    <text evidence="1">Belongs to the 'phage' integrase family.</text>
</comment>
<dbReference type="PROSITE" id="PS51898">
    <property type="entry name" value="TYR_RECOMBINASE"/>
    <property type="match status" value="1"/>
</dbReference>
<feature type="domain" description="Tyr recombinase" evidence="5">
    <location>
        <begin position="106"/>
        <end position="306"/>
    </location>
</feature>
<dbReference type="Pfam" id="PF00589">
    <property type="entry name" value="Phage_integrase"/>
    <property type="match status" value="1"/>
</dbReference>
<dbReference type="InterPro" id="IPR050090">
    <property type="entry name" value="Tyrosine_recombinase_XerCD"/>
</dbReference>
<evidence type="ECO:0000256" key="4">
    <source>
        <dbReference type="ARBA" id="ARBA00023172"/>
    </source>
</evidence>
<geneLocation type="plasmid" evidence="6">
    <name>unnamed4</name>
</geneLocation>
<evidence type="ECO:0000313" key="6">
    <source>
        <dbReference type="EMBL" id="QBY56233.1"/>
    </source>
</evidence>
<dbReference type="GO" id="GO:0015074">
    <property type="term" value="P:DNA integration"/>
    <property type="evidence" value="ECO:0007669"/>
    <property type="project" value="UniProtKB-KW"/>
</dbReference>
<evidence type="ECO:0000259" key="5">
    <source>
        <dbReference type="PROSITE" id="PS51898"/>
    </source>
</evidence>
<dbReference type="SUPFAM" id="SSF56349">
    <property type="entry name" value="DNA breaking-rejoining enzymes"/>
    <property type="match status" value="1"/>
</dbReference>